<keyword evidence="1" id="KW-1185">Reference proteome</keyword>
<accession>A0A914Q1C8</accession>
<evidence type="ECO:0000313" key="1">
    <source>
        <dbReference type="Proteomes" id="UP000887578"/>
    </source>
</evidence>
<sequence>MILKLVADTKIGGPDVVVEFFIDKNYLEETKWKYPEGERRFNFVVFALSWETVINPSKIIMCPTTYPTTTMIKNDIIKCIADNVKDGTKIVAPESFFDNIGGYNEFSKQAETFAKTEADINIKVKTTESLTRLSPTNAALLELRNTSSASVTAKTGICGNYVSRYMFYRHFPQQRLNNYFRIISEEYFFLNISVNLLFTNNYGFC</sequence>
<proteinExistence type="predicted"/>
<name>A0A914Q1C8_9BILA</name>
<dbReference type="Proteomes" id="UP000887578">
    <property type="component" value="Unplaced"/>
</dbReference>
<protein>
    <submittedName>
        <fullName evidence="2">Uncharacterized protein</fullName>
    </submittedName>
</protein>
<dbReference type="AlphaFoldDB" id="A0A914Q1C8"/>
<reference evidence="2" key="1">
    <citation type="submission" date="2022-11" db="UniProtKB">
        <authorList>
            <consortium name="WormBaseParasite"/>
        </authorList>
    </citation>
    <scope>IDENTIFICATION</scope>
</reference>
<organism evidence="1 2">
    <name type="scientific">Panagrolaimus davidi</name>
    <dbReference type="NCBI Taxonomy" id="227884"/>
    <lineage>
        <taxon>Eukaryota</taxon>
        <taxon>Metazoa</taxon>
        <taxon>Ecdysozoa</taxon>
        <taxon>Nematoda</taxon>
        <taxon>Chromadorea</taxon>
        <taxon>Rhabditida</taxon>
        <taxon>Tylenchina</taxon>
        <taxon>Panagrolaimomorpha</taxon>
        <taxon>Panagrolaimoidea</taxon>
        <taxon>Panagrolaimidae</taxon>
        <taxon>Panagrolaimus</taxon>
    </lineage>
</organism>
<dbReference type="WBParaSite" id="PDA_v2.g20951.t1">
    <property type="protein sequence ID" value="PDA_v2.g20951.t1"/>
    <property type="gene ID" value="PDA_v2.g20951"/>
</dbReference>
<evidence type="ECO:0000313" key="2">
    <source>
        <dbReference type="WBParaSite" id="PDA_v2.g20951.t1"/>
    </source>
</evidence>